<dbReference type="InterPro" id="IPR006638">
    <property type="entry name" value="Elp3/MiaA/NifB-like_rSAM"/>
</dbReference>
<dbReference type="AlphaFoldDB" id="A0AAE4LSL3"/>
<dbReference type="EMBL" id="JAWDEV010000001">
    <property type="protein sequence ID" value="MDU0269203.1"/>
    <property type="molecule type" value="Genomic_DNA"/>
</dbReference>
<dbReference type="PANTHER" id="PTHR43409">
    <property type="entry name" value="ANAEROBIC MAGNESIUM-PROTOPORPHYRIN IX MONOMETHYL ESTER CYCLASE-RELATED"/>
    <property type="match status" value="1"/>
</dbReference>
<dbReference type="GO" id="GO:0046872">
    <property type="term" value="F:metal ion binding"/>
    <property type="evidence" value="ECO:0007669"/>
    <property type="project" value="UniProtKB-KW"/>
</dbReference>
<evidence type="ECO:0000256" key="1">
    <source>
        <dbReference type="ARBA" id="ARBA00001966"/>
    </source>
</evidence>
<keyword evidence="5" id="KW-0411">Iron-sulfur</keyword>
<dbReference type="PANTHER" id="PTHR43409:SF4">
    <property type="entry name" value="RADICAL SAM SUPERFAMILY PROTEIN"/>
    <property type="match status" value="1"/>
</dbReference>
<gene>
    <name evidence="7" type="ORF">RVH45_04670</name>
</gene>
<evidence type="ECO:0000256" key="2">
    <source>
        <dbReference type="ARBA" id="ARBA00022691"/>
    </source>
</evidence>
<name>A0AAE4LSL3_9BACT</name>
<dbReference type="InterPro" id="IPR058240">
    <property type="entry name" value="rSAM_sf"/>
</dbReference>
<dbReference type="SFLD" id="SFLDG01095">
    <property type="entry name" value="Uncharacterised_Radical_SAM_Su"/>
    <property type="match status" value="1"/>
</dbReference>
<dbReference type="Pfam" id="PF04055">
    <property type="entry name" value="Radical_SAM"/>
    <property type="match status" value="1"/>
</dbReference>
<dbReference type="PROSITE" id="PS51918">
    <property type="entry name" value="RADICAL_SAM"/>
    <property type="match status" value="1"/>
</dbReference>
<dbReference type="Proteomes" id="UP001181086">
    <property type="component" value="Unassembled WGS sequence"/>
</dbReference>
<dbReference type="GO" id="GO:0051536">
    <property type="term" value="F:iron-sulfur cluster binding"/>
    <property type="evidence" value="ECO:0007669"/>
    <property type="project" value="UniProtKB-KW"/>
</dbReference>
<comment type="caution">
    <text evidence="7">The sequence shown here is derived from an EMBL/GenBank/DDBJ whole genome shotgun (WGS) entry which is preliminary data.</text>
</comment>
<evidence type="ECO:0000313" key="7">
    <source>
        <dbReference type="EMBL" id="MDU0269203.1"/>
    </source>
</evidence>
<organism evidence="7 8">
    <name type="scientific">Phocaeicola dorei</name>
    <dbReference type="NCBI Taxonomy" id="357276"/>
    <lineage>
        <taxon>Bacteria</taxon>
        <taxon>Pseudomonadati</taxon>
        <taxon>Bacteroidota</taxon>
        <taxon>Bacteroidia</taxon>
        <taxon>Bacteroidales</taxon>
        <taxon>Bacteroidaceae</taxon>
        <taxon>Phocaeicola</taxon>
    </lineage>
</organism>
<evidence type="ECO:0000313" key="8">
    <source>
        <dbReference type="Proteomes" id="UP001181086"/>
    </source>
</evidence>
<comment type="cofactor">
    <cofactor evidence="1">
        <name>[4Fe-4S] cluster</name>
        <dbReference type="ChEBI" id="CHEBI:49883"/>
    </cofactor>
</comment>
<reference evidence="7" key="1">
    <citation type="submission" date="2023-10" db="EMBL/GenBank/DDBJ databases">
        <title>Genome of Potential pathogenic bacteria in Crohn's disease.</title>
        <authorList>
            <person name="Rodriguez-Palacios A."/>
        </authorList>
    </citation>
    <scope>NUCLEOTIDE SEQUENCE</scope>
    <source>
        <strain evidence="7">CavFT-hAR62</strain>
    </source>
</reference>
<accession>A0AAE4LSL3</accession>
<dbReference type="SUPFAM" id="SSF102114">
    <property type="entry name" value="Radical SAM enzymes"/>
    <property type="match status" value="1"/>
</dbReference>
<proteinExistence type="predicted"/>
<keyword evidence="3" id="KW-0479">Metal-binding</keyword>
<sequence>MELLHFTGQVWRPPYEASSQLLQVTAGCTHSKCKFCSLYHGTKFRLSPIAEVEEDLKVIQDYQPRARRVFLTGANPFALSYNRLLDLGLLIRKYLRYCESIGMFSRISDIKSKTVEELQNLRHLGFDSISIGTESGDDNTLAMMNKGYTANDIIEQCKKLEEANIRYNFVYLTGLAGRNKGEQNAVNTANVFNQLHPFTINFVSLTVFPESELYQEIQCGNFVEATEHERLLELRTFISNLCIETTLLGNTVSNTVPFVGMIPNDKVRILNELDSAIKNAGEDELRLYRDSIVSL</sequence>
<keyword evidence="4" id="KW-0408">Iron</keyword>
<dbReference type="SMART" id="SM00729">
    <property type="entry name" value="Elp3"/>
    <property type="match status" value="1"/>
</dbReference>
<evidence type="ECO:0000256" key="4">
    <source>
        <dbReference type="ARBA" id="ARBA00023004"/>
    </source>
</evidence>
<dbReference type="SFLD" id="SFLDG01082">
    <property type="entry name" value="B12-binding_domain_containing"/>
    <property type="match status" value="1"/>
</dbReference>
<dbReference type="CDD" id="cd01335">
    <property type="entry name" value="Radical_SAM"/>
    <property type="match status" value="1"/>
</dbReference>
<dbReference type="Gene3D" id="3.80.30.20">
    <property type="entry name" value="tm_1862 like domain"/>
    <property type="match status" value="1"/>
</dbReference>
<feature type="domain" description="Radical SAM core" evidence="6">
    <location>
        <begin position="14"/>
        <end position="244"/>
    </location>
</feature>
<evidence type="ECO:0000256" key="3">
    <source>
        <dbReference type="ARBA" id="ARBA00022723"/>
    </source>
</evidence>
<dbReference type="SFLD" id="SFLDS00029">
    <property type="entry name" value="Radical_SAM"/>
    <property type="match status" value="1"/>
</dbReference>
<keyword evidence="2" id="KW-0949">S-adenosyl-L-methionine</keyword>
<dbReference type="InterPro" id="IPR007197">
    <property type="entry name" value="rSAM"/>
</dbReference>
<dbReference type="RefSeq" id="WP_054350334.1">
    <property type="nucleotide sequence ID" value="NZ_BAABYF010000001.1"/>
</dbReference>
<evidence type="ECO:0000256" key="5">
    <source>
        <dbReference type="ARBA" id="ARBA00023014"/>
    </source>
</evidence>
<evidence type="ECO:0000259" key="6">
    <source>
        <dbReference type="PROSITE" id="PS51918"/>
    </source>
</evidence>
<dbReference type="GO" id="GO:0003824">
    <property type="term" value="F:catalytic activity"/>
    <property type="evidence" value="ECO:0007669"/>
    <property type="project" value="InterPro"/>
</dbReference>
<dbReference type="InterPro" id="IPR023404">
    <property type="entry name" value="rSAM_horseshoe"/>
</dbReference>
<protein>
    <submittedName>
        <fullName evidence="7">Radical SAM protein</fullName>
    </submittedName>
</protein>
<dbReference type="InterPro" id="IPR051198">
    <property type="entry name" value="BchE-like"/>
</dbReference>